<protein>
    <submittedName>
        <fullName evidence="1">Uncharacterized protein</fullName>
    </submittedName>
</protein>
<sequence>MNTNKLTELLNKMNEYRPLDQAQVKALEQVKKETNL</sequence>
<dbReference type="EMBL" id="AGZG01000051">
    <property type="protein sequence ID" value="EKB70450.1"/>
    <property type="molecule type" value="Genomic_DNA"/>
</dbReference>
<organism evidence="1 2">
    <name type="scientific">Lactobacillus crispatus FB077-07</name>
    <dbReference type="NCBI Taxonomy" id="883092"/>
    <lineage>
        <taxon>Bacteria</taxon>
        <taxon>Bacillati</taxon>
        <taxon>Bacillota</taxon>
        <taxon>Bacilli</taxon>
        <taxon>Lactobacillales</taxon>
        <taxon>Lactobacillaceae</taxon>
        <taxon>Lactobacillus</taxon>
    </lineage>
</organism>
<reference evidence="1 2" key="1">
    <citation type="submission" date="2012-07" db="EMBL/GenBank/DDBJ databases">
        <title>The Genome Sequence of Lactobacillus crispatus FB077-07.</title>
        <authorList>
            <consortium name="The Broad Institute Genome Sequencing Platform"/>
            <person name="Earl A."/>
            <person name="Ward D."/>
            <person name="Feldgarden M."/>
            <person name="Gevers D."/>
            <person name="Saerens B."/>
            <person name="Vaneechoutte M."/>
            <person name="Walker B."/>
            <person name="Young S.K."/>
            <person name="Zeng Q."/>
            <person name="Gargeya S."/>
            <person name="Fitzgerald M."/>
            <person name="Haas B."/>
            <person name="Abouelleil A."/>
            <person name="Alvarado L."/>
            <person name="Arachchi H.M."/>
            <person name="Berlin A.M."/>
            <person name="Chapman S.B."/>
            <person name="Goldberg J."/>
            <person name="Griggs A."/>
            <person name="Gujja S."/>
            <person name="Hansen M."/>
            <person name="Howarth C."/>
            <person name="Imamovic A."/>
            <person name="Larimer J."/>
            <person name="McCowen C."/>
            <person name="Montmayeur A."/>
            <person name="Murphy C."/>
            <person name="Neiman D."/>
            <person name="Pearson M."/>
            <person name="Priest M."/>
            <person name="Roberts A."/>
            <person name="Saif S."/>
            <person name="Shea T."/>
            <person name="Sisk P."/>
            <person name="Sykes S."/>
            <person name="Wortman J."/>
            <person name="Nusbaum C."/>
            <person name="Birren B."/>
        </authorList>
    </citation>
    <scope>NUCLEOTIDE SEQUENCE [LARGE SCALE GENOMIC DNA]</scope>
    <source>
        <strain evidence="1 2">FB077-07</strain>
    </source>
</reference>
<proteinExistence type="predicted"/>
<name>K1MMJ6_9LACO</name>
<comment type="caution">
    <text evidence="1">The sequence shown here is derived from an EMBL/GenBank/DDBJ whole genome shotgun (WGS) entry which is preliminary data.</text>
</comment>
<evidence type="ECO:0000313" key="1">
    <source>
        <dbReference type="EMBL" id="EKB70450.1"/>
    </source>
</evidence>
<dbReference type="AlphaFoldDB" id="K1MMJ6"/>
<evidence type="ECO:0000313" key="2">
    <source>
        <dbReference type="Proteomes" id="UP000004722"/>
    </source>
</evidence>
<dbReference type="HOGENOM" id="CLU_3356813_0_0_9"/>
<gene>
    <name evidence="1" type="ORF">HMPREF9249_00903</name>
</gene>
<accession>K1MMJ6</accession>
<dbReference type="Proteomes" id="UP000004722">
    <property type="component" value="Unassembled WGS sequence"/>
</dbReference>